<proteinExistence type="predicted"/>
<evidence type="ECO:0008006" key="4">
    <source>
        <dbReference type="Google" id="ProtNLM"/>
    </source>
</evidence>
<evidence type="ECO:0000313" key="3">
    <source>
        <dbReference type="Proteomes" id="UP000431684"/>
    </source>
</evidence>
<feature type="signal peptide" evidence="1">
    <location>
        <begin position="1"/>
        <end position="30"/>
    </location>
</feature>
<protein>
    <recommendedName>
        <fullName evidence="4">DUF4124 domain-containing protein</fullName>
    </recommendedName>
</protein>
<organism evidence="2 3">
    <name type="scientific">Pseudoduganella dura</name>
    <dbReference type="NCBI Taxonomy" id="321982"/>
    <lineage>
        <taxon>Bacteria</taxon>
        <taxon>Pseudomonadati</taxon>
        <taxon>Pseudomonadota</taxon>
        <taxon>Betaproteobacteria</taxon>
        <taxon>Burkholderiales</taxon>
        <taxon>Oxalobacteraceae</taxon>
        <taxon>Telluria group</taxon>
        <taxon>Pseudoduganella</taxon>
    </lineage>
</organism>
<dbReference type="AlphaFoldDB" id="A0A6I3X3V8"/>
<feature type="chain" id="PRO_5026245346" description="DUF4124 domain-containing protein" evidence="1">
    <location>
        <begin position="31"/>
        <end position="76"/>
    </location>
</feature>
<keyword evidence="1" id="KW-0732">Signal</keyword>
<name>A0A6I3X3V8_9BURK</name>
<dbReference type="RefSeq" id="WP_155707613.1">
    <property type="nucleotide sequence ID" value="NZ_BMWU01000078.1"/>
</dbReference>
<comment type="caution">
    <text evidence="2">The sequence shown here is derived from an EMBL/GenBank/DDBJ whole genome shotgun (WGS) entry which is preliminary data.</text>
</comment>
<gene>
    <name evidence="2" type="ORF">GJV26_03510</name>
</gene>
<dbReference type="EMBL" id="WNWM01000002">
    <property type="protein sequence ID" value="MUI11554.1"/>
    <property type="molecule type" value="Genomic_DNA"/>
</dbReference>
<dbReference type="OrthoDB" id="6089671at2"/>
<accession>A0A6I3X3V8</accession>
<evidence type="ECO:0000313" key="2">
    <source>
        <dbReference type="EMBL" id="MUI11554.1"/>
    </source>
</evidence>
<dbReference type="Proteomes" id="UP000431684">
    <property type="component" value="Unassembled WGS sequence"/>
</dbReference>
<reference evidence="2 3" key="1">
    <citation type="submission" date="2019-11" db="EMBL/GenBank/DDBJ databases">
        <title>Draft Genome Sequences of Six Type Strains of the Genus Massilia.</title>
        <authorList>
            <person name="Miess H."/>
            <person name="Frediansyah A."/>
            <person name="Goeker M."/>
            <person name="Gross H."/>
        </authorList>
    </citation>
    <scope>NUCLEOTIDE SEQUENCE [LARGE SCALE GENOMIC DNA]</scope>
    <source>
        <strain evidence="2 3">DSM 17513</strain>
    </source>
</reference>
<evidence type="ECO:0000256" key="1">
    <source>
        <dbReference type="SAM" id="SignalP"/>
    </source>
</evidence>
<keyword evidence="3" id="KW-1185">Reference proteome</keyword>
<sequence>MKPAPPCPLPYSLLLSLVLALCLLAGAASAAPAHWWLWESVTDSAKVCSQTPLGPGWRKLLGPYKDSRCEKLIRVQ</sequence>